<organism evidence="2 3">
    <name type="scientific">Rhodotorula diobovata</name>
    <dbReference type="NCBI Taxonomy" id="5288"/>
    <lineage>
        <taxon>Eukaryota</taxon>
        <taxon>Fungi</taxon>
        <taxon>Dikarya</taxon>
        <taxon>Basidiomycota</taxon>
        <taxon>Pucciniomycotina</taxon>
        <taxon>Microbotryomycetes</taxon>
        <taxon>Sporidiobolales</taxon>
        <taxon>Sporidiobolaceae</taxon>
        <taxon>Rhodotorula</taxon>
    </lineage>
</organism>
<reference evidence="2 3" key="1">
    <citation type="submission" date="2019-03" db="EMBL/GenBank/DDBJ databases">
        <title>Rhodosporidium diobovatum UCD-FST 08-225 genome sequencing, assembly, and annotation.</title>
        <authorList>
            <person name="Fakankun I.U."/>
            <person name="Fristensky B."/>
            <person name="Levin D.B."/>
        </authorList>
    </citation>
    <scope>NUCLEOTIDE SEQUENCE [LARGE SCALE GENOMIC DNA]</scope>
    <source>
        <strain evidence="2 3">UCD-FST 08-225</strain>
    </source>
</reference>
<proteinExistence type="predicted"/>
<gene>
    <name evidence="2" type="ORF">DMC30DRAFT_289512</name>
</gene>
<dbReference type="AlphaFoldDB" id="A0A5C5FU54"/>
<evidence type="ECO:0000313" key="3">
    <source>
        <dbReference type="Proteomes" id="UP000311382"/>
    </source>
</evidence>
<protein>
    <submittedName>
        <fullName evidence="2">Uncharacterized protein</fullName>
    </submittedName>
</protein>
<sequence length="230" mass="24815">MLQRVRDKAHNLVNGLSVTPSASVSAELEAAGLGGTAGFFAAAVQSLLETIQRSHGVSLEQPWVFKVAQPAGETLSSGPLLEVHVFPARGHATLSGLSDPEPHVARFHHTPQGALAAVWSQRPEMPPYTWPTSGTGLAAARMTSCASFPGRPCVLPRVSRTSGSSSRCTRTRSPRSCATSSRHAVSSVFFPSARRTRLDVHKAWAARCSSYPNDRSGREDRRCTRRRPHL</sequence>
<feature type="region of interest" description="Disordered" evidence="1">
    <location>
        <begin position="211"/>
        <end position="230"/>
    </location>
</feature>
<accession>A0A5C5FU54</accession>
<dbReference type="EMBL" id="SOZI01000086">
    <property type="protein sequence ID" value="TNY19752.1"/>
    <property type="molecule type" value="Genomic_DNA"/>
</dbReference>
<dbReference type="Proteomes" id="UP000311382">
    <property type="component" value="Unassembled WGS sequence"/>
</dbReference>
<comment type="caution">
    <text evidence="2">The sequence shown here is derived from an EMBL/GenBank/DDBJ whole genome shotgun (WGS) entry which is preliminary data.</text>
</comment>
<evidence type="ECO:0000256" key="1">
    <source>
        <dbReference type="SAM" id="MobiDB-lite"/>
    </source>
</evidence>
<name>A0A5C5FU54_9BASI</name>
<keyword evidence="3" id="KW-1185">Reference proteome</keyword>
<evidence type="ECO:0000313" key="2">
    <source>
        <dbReference type="EMBL" id="TNY19752.1"/>
    </source>
</evidence>